<organism evidence="2 3">
    <name type="scientific">Thermus thermophilus</name>
    <dbReference type="NCBI Taxonomy" id="274"/>
    <lineage>
        <taxon>Bacteria</taxon>
        <taxon>Thermotogati</taxon>
        <taxon>Deinococcota</taxon>
        <taxon>Deinococci</taxon>
        <taxon>Thermales</taxon>
        <taxon>Thermaceae</taxon>
        <taxon>Thermus</taxon>
    </lineage>
</organism>
<protein>
    <submittedName>
        <fullName evidence="2">Uncharacterized protein</fullName>
    </submittedName>
</protein>
<keyword evidence="2" id="KW-0614">Plasmid</keyword>
<evidence type="ECO:0000313" key="2">
    <source>
        <dbReference type="EMBL" id="BCP67462.1"/>
    </source>
</evidence>
<reference evidence="3" key="1">
    <citation type="submission" date="2021-01" db="EMBL/GenBank/DDBJ databases">
        <title>Complete Genome Sequence of Thermus thermophilus Strain HB5018, Isolated from Mine Onsen Hot Spring.</title>
        <authorList>
            <person name="Miyazaki K."/>
            <person name="Moriya T."/>
            <person name="Nemoto N."/>
            <person name="Oshima T."/>
            <person name="Yura K."/>
            <person name="Bessho Y."/>
        </authorList>
    </citation>
    <scope>NUCLEOTIDE SEQUENCE [LARGE SCALE GENOMIC DNA]</scope>
    <source>
        <strain evidence="3">HB5018</strain>
        <plasmid evidence="3">pHB5018b</plasmid>
    </source>
</reference>
<dbReference type="AlphaFoldDB" id="A0A7R7YJH7"/>
<feature type="region of interest" description="Disordered" evidence="1">
    <location>
        <begin position="62"/>
        <end position="99"/>
    </location>
</feature>
<feature type="region of interest" description="Disordered" evidence="1">
    <location>
        <begin position="1"/>
        <end position="41"/>
    </location>
</feature>
<dbReference type="Proteomes" id="UP000596099">
    <property type="component" value="Plasmid pHB5018b"/>
</dbReference>
<evidence type="ECO:0000256" key="1">
    <source>
        <dbReference type="SAM" id="MobiDB-lite"/>
    </source>
</evidence>
<accession>A0A7R7YJH7</accession>
<evidence type="ECO:0000313" key="3">
    <source>
        <dbReference type="Proteomes" id="UP000596099"/>
    </source>
</evidence>
<name>A0A7R7YJH7_THETH</name>
<sequence length="174" mass="18992">MGGVGETRGGEILPLPGAGRGGEGVRGRGPRSRGEAGLRGQAGLRREAGLCWEARLGWETGLREGRKTRASSPDLNPLKQGLEGPLDLGKGLGGSGELERVDPPALCGVDGEVHVALPLVEDSGLDPEGRPPPMERPERGWRCTRKPWAWSWASSWARRWRFCRWKAWRSPWKG</sequence>
<gene>
    <name evidence="2" type="ORF">TthHB5018_b23960</name>
</gene>
<geneLocation type="plasmid" evidence="2 3">
    <name>pHB5018b</name>
</geneLocation>
<dbReference type="EMBL" id="AP024271">
    <property type="protein sequence ID" value="BCP67462.1"/>
    <property type="molecule type" value="Genomic_DNA"/>
</dbReference>
<proteinExistence type="predicted"/>